<feature type="transmembrane region" description="Helical" evidence="12">
    <location>
        <begin position="168"/>
        <end position="191"/>
    </location>
</feature>
<keyword evidence="7" id="KW-0249">Electron transport</keyword>
<feature type="domain" description="Cytochrome b561" evidence="13">
    <location>
        <begin position="17"/>
        <end position="231"/>
    </location>
</feature>
<dbReference type="Gene3D" id="1.20.120.1770">
    <property type="match status" value="1"/>
</dbReference>
<feature type="compositionally biased region" description="Polar residues" evidence="11">
    <location>
        <begin position="455"/>
        <end position="466"/>
    </location>
</feature>
<accession>A0A158R1U6</accession>
<dbReference type="AlphaFoldDB" id="A0A158R1U6"/>
<dbReference type="GO" id="GO:0016491">
    <property type="term" value="F:oxidoreductase activity"/>
    <property type="evidence" value="ECO:0007669"/>
    <property type="project" value="InterPro"/>
</dbReference>
<dbReference type="PROSITE" id="PS50939">
    <property type="entry name" value="CYTOCHROME_B561"/>
    <property type="match status" value="1"/>
</dbReference>
<keyword evidence="10 12" id="KW-0472">Membrane</keyword>
<dbReference type="InterPro" id="IPR043205">
    <property type="entry name" value="CYB561/CYBRD1-like"/>
</dbReference>
<dbReference type="Proteomes" id="UP000271162">
    <property type="component" value="Unassembled WGS sequence"/>
</dbReference>
<dbReference type="PANTHER" id="PTHR10106">
    <property type="entry name" value="CYTOCHROME B561-RELATED"/>
    <property type="match status" value="1"/>
</dbReference>
<reference evidence="14 15" key="2">
    <citation type="submission" date="2018-11" db="EMBL/GenBank/DDBJ databases">
        <authorList>
            <consortium name="Pathogen Informatics"/>
        </authorList>
    </citation>
    <scope>NUCLEOTIDE SEQUENCE [LARGE SCALE GENOMIC DNA]</scope>
</reference>
<organism evidence="16">
    <name type="scientific">Nippostrongylus brasiliensis</name>
    <name type="common">Rat hookworm</name>
    <dbReference type="NCBI Taxonomy" id="27835"/>
    <lineage>
        <taxon>Eukaryota</taxon>
        <taxon>Metazoa</taxon>
        <taxon>Ecdysozoa</taxon>
        <taxon>Nematoda</taxon>
        <taxon>Chromadorea</taxon>
        <taxon>Rhabditida</taxon>
        <taxon>Rhabditina</taxon>
        <taxon>Rhabditomorpha</taxon>
        <taxon>Strongyloidea</taxon>
        <taxon>Heligmosomidae</taxon>
        <taxon>Nippostrongylus</taxon>
    </lineage>
</organism>
<name>A0A158R1U6_NIPBR</name>
<evidence type="ECO:0000256" key="2">
    <source>
        <dbReference type="ARBA" id="ARBA00004141"/>
    </source>
</evidence>
<dbReference type="WBParaSite" id="NBR_0001443601-mRNA-1">
    <property type="protein sequence ID" value="NBR_0001443601-mRNA-1"/>
    <property type="gene ID" value="NBR_0001443601"/>
</dbReference>
<feature type="transmembrane region" description="Helical" evidence="12">
    <location>
        <begin position="48"/>
        <end position="69"/>
    </location>
</feature>
<evidence type="ECO:0000256" key="8">
    <source>
        <dbReference type="ARBA" id="ARBA00022989"/>
    </source>
</evidence>
<feature type="transmembrane region" description="Helical" evidence="12">
    <location>
        <begin position="131"/>
        <end position="156"/>
    </location>
</feature>
<evidence type="ECO:0000256" key="6">
    <source>
        <dbReference type="ARBA" id="ARBA00022723"/>
    </source>
</evidence>
<evidence type="ECO:0000313" key="16">
    <source>
        <dbReference type="WBParaSite" id="NBR_0001443601-mRNA-1"/>
    </source>
</evidence>
<comment type="subcellular location">
    <subcellularLocation>
        <location evidence="2">Membrane</location>
        <topology evidence="2">Multi-pass membrane protein</topology>
    </subcellularLocation>
</comment>
<dbReference type="GO" id="GO:0046872">
    <property type="term" value="F:metal ion binding"/>
    <property type="evidence" value="ECO:0007669"/>
    <property type="project" value="UniProtKB-KW"/>
</dbReference>
<evidence type="ECO:0000259" key="13">
    <source>
        <dbReference type="PROSITE" id="PS50939"/>
    </source>
</evidence>
<evidence type="ECO:0000256" key="10">
    <source>
        <dbReference type="ARBA" id="ARBA00023136"/>
    </source>
</evidence>
<evidence type="ECO:0000256" key="3">
    <source>
        <dbReference type="ARBA" id="ARBA00022448"/>
    </source>
</evidence>
<keyword evidence="4" id="KW-0349">Heme</keyword>
<feature type="compositionally biased region" description="Basic and acidic residues" evidence="11">
    <location>
        <begin position="260"/>
        <end position="287"/>
    </location>
</feature>
<reference evidence="16" key="1">
    <citation type="submission" date="2016-04" db="UniProtKB">
        <authorList>
            <consortium name="WormBaseParasite"/>
        </authorList>
    </citation>
    <scope>IDENTIFICATION</scope>
</reference>
<feature type="compositionally biased region" description="Basic and acidic residues" evidence="11">
    <location>
        <begin position="437"/>
        <end position="446"/>
    </location>
</feature>
<evidence type="ECO:0000256" key="7">
    <source>
        <dbReference type="ARBA" id="ARBA00022982"/>
    </source>
</evidence>
<feature type="transmembrane region" description="Helical" evidence="12">
    <location>
        <begin position="211"/>
        <end position="231"/>
    </location>
</feature>
<feature type="compositionally biased region" description="Basic residues" evidence="11">
    <location>
        <begin position="467"/>
        <end position="482"/>
    </location>
</feature>
<evidence type="ECO:0000313" key="14">
    <source>
        <dbReference type="EMBL" id="VDL78026.1"/>
    </source>
</evidence>
<keyword evidence="15" id="KW-1185">Reference proteome</keyword>
<proteinExistence type="predicted"/>
<comment type="cofactor">
    <cofactor evidence="1">
        <name>heme b</name>
        <dbReference type="ChEBI" id="CHEBI:60344"/>
    </cofactor>
</comment>
<feature type="compositionally biased region" description="Low complexity" evidence="11">
    <location>
        <begin position="493"/>
        <end position="502"/>
    </location>
</feature>
<feature type="compositionally biased region" description="Polar residues" evidence="11">
    <location>
        <begin position="417"/>
        <end position="430"/>
    </location>
</feature>
<dbReference type="GO" id="GO:0016020">
    <property type="term" value="C:membrane"/>
    <property type="evidence" value="ECO:0007669"/>
    <property type="project" value="UniProtKB-SubCell"/>
</dbReference>
<evidence type="ECO:0000256" key="12">
    <source>
        <dbReference type="SAM" id="Phobius"/>
    </source>
</evidence>
<keyword evidence="8 12" id="KW-1133">Transmembrane helix</keyword>
<evidence type="ECO:0000256" key="11">
    <source>
        <dbReference type="SAM" id="MobiDB-lite"/>
    </source>
</evidence>
<dbReference type="EMBL" id="UYSL01021363">
    <property type="protein sequence ID" value="VDL78026.1"/>
    <property type="molecule type" value="Genomic_DNA"/>
</dbReference>
<feature type="compositionally biased region" description="Basic and acidic residues" evidence="11">
    <location>
        <begin position="294"/>
        <end position="308"/>
    </location>
</feature>
<dbReference type="Pfam" id="PF03188">
    <property type="entry name" value="Cytochrom_B561"/>
    <property type="match status" value="1"/>
</dbReference>
<feature type="transmembrane region" description="Helical" evidence="12">
    <location>
        <begin position="12"/>
        <end position="36"/>
    </location>
</feature>
<dbReference type="OMA" id="ASWRSIC"/>
<keyword evidence="6" id="KW-0479">Metal-binding</keyword>
<evidence type="ECO:0000256" key="9">
    <source>
        <dbReference type="ARBA" id="ARBA00023004"/>
    </source>
</evidence>
<evidence type="ECO:0000256" key="5">
    <source>
        <dbReference type="ARBA" id="ARBA00022692"/>
    </source>
</evidence>
<protein>
    <submittedName>
        <fullName evidence="16">Putative cytochrome B561 (inferred by orthology to a S. mansoni protein)</fullName>
    </submittedName>
</protein>
<feature type="region of interest" description="Disordered" evidence="11">
    <location>
        <begin position="258"/>
        <end position="357"/>
    </location>
</feature>
<dbReference type="InterPro" id="IPR006593">
    <property type="entry name" value="Cyt_b561/ferric_Rdtase_TM"/>
</dbReference>
<feature type="transmembrane region" description="Helical" evidence="12">
    <location>
        <begin position="76"/>
        <end position="100"/>
    </location>
</feature>
<keyword evidence="3" id="KW-0813">Transport</keyword>
<dbReference type="PANTHER" id="PTHR10106:SF0">
    <property type="entry name" value="LD36721P"/>
    <property type="match status" value="1"/>
</dbReference>
<evidence type="ECO:0000256" key="1">
    <source>
        <dbReference type="ARBA" id="ARBA00001970"/>
    </source>
</evidence>
<sequence>MLPEAVSVQLYRCLLLISQASGAIMIMMALVWNIAYGESSLGVPFSRHPLTMCCAIFILGDGILVFRFLRDFDLSLVKIIHIVMLVFGIILMIAATVFVYRTYEAILDDEPRGANGNWTPTPLPFLGYSSFHTWIGAFTVIMYILELVAGFITFYYSGLRGDSRRLAVAYHQLIGMGVFCGAIVTACFGISQRASWRSICYRESNYGLHAISNVLATTLLLYCVTVVLLVCNPRWSRELVVRPIETARSTVLPFDVEDEITARGPHEPVDIAEEDHRGSAEMPKKAGDGQGSTETHHRGSAELPKKSGDSQSSPEAHRRGSAEVLKKGGDGQGSAEMHLPVQGGNAKGSAELPNKAGVVQGREETYLPITAGTIQSSAELPKKVAGIQGSTESTLPSKEGVVNNGPESHLPMKEGNTAGSGESVLPSNGDSRIPLQLKRDLASEKARKQRKVQSVGATQHSLQTSFPRKKKGDSQRSRKSFVPKRTQDSKMESSSNGNNSNHNDAKGYRARSVNETQNMEGDDA</sequence>
<feature type="compositionally biased region" description="Polar residues" evidence="11">
    <location>
        <begin position="513"/>
        <end position="524"/>
    </location>
</feature>
<feature type="region of interest" description="Disordered" evidence="11">
    <location>
        <begin position="374"/>
        <end position="524"/>
    </location>
</feature>
<evidence type="ECO:0000313" key="15">
    <source>
        <dbReference type="Proteomes" id="UP000271162"/>
    </source>
</evidence>
<dbReference type="STRING" id="27835.A0A158R1U6"/>
<dbReference type="SMART" id="SM00665">
    <property type="entry name" value="B561"/>
    <property type="match status" value="1"/>
</dbReference>
<gene>
    <name evidence="14" type="ORF">NBR_LOCUS14437</name>
</gene>
<keyword evidence="5 12" id="KW-0812">Transmembrane</keyword>
<feature type="compositionally biased region" description="Basic and acidic residues" evidence="11">
    <location>
        <begin position="315"/>
        <end position="329"/>
    </location>
</feature>
<evidence type="ECO:0000256" key="4">
    <source>
        <dbReference type="ARBA" id="ARBA00022617"/>
    </source>
</evidence>
<keyword evidence="9" id="KW-0408">Iron</keyword>